<gene>
    <name evidence="3" type="primary">safA</name>
    <name evidence="3" type="ORF">FQB35_11245</name>
</gene>
<keyword evidence="4" id="KW-1185">Reference proteome</keyword>
<keyword evidence="1" id="KW-0732">Signal</keyword>
<dbReference type="NCBIfam" id="TIGR02909">
    <property type="entry name" value="spore_YkwD"/>
    <property type="match status" value="1"/>
</dbReference>
<dbReference type="Gene3D" id="3.40.33.10">
    <property type="entry name" value="CAP"/>
    <property type="match status" value="1"/>
</dbReference>
<dbReference type="Pfam" id="PF00188">
    <property type="entry name" value="CAP"/>
    <property type="match status" value="1"/>
</dbReference>
<dbReference type="KEGG" id="crs:FQB35_11245"/>
<dbReference type="InterPro" id="IPR018392">
    <property type="entry name" value="LysM"/>
</dbReference>
<dbReference type="PANTHER" id="PTHR31157:SF1">
    <property type="entry name" value="SCP DOMAIN-CONTAINING PROTEIN"/>
    <property type="match status" value="1"/>
</dbReference>
<organism evidence="3 4">
    <name type="scientific">Crassaminicella thermophila</name>
    <dbReference type="NCBI Taxonomy" id="2599308"/>
    <lineage>
        <taxon>Bacteria</taxon>
        <taxon>Bacillati</taxon>
        <taxon>Bacillota</taxon>
        <taxon>Clostridia</taxon>
        <taxon>Eubacteriales</taxon>
        <taxon>Clostridiaceae</taxon>
        <taxon>Crassaminicella</taxon>
    </lineage>
</organism>
<dbReference type="Pfam" id="PF01476">
    <property type="entry name" value="LysM"/>
    <property type="match status" value="1"/>
</dbReference>
<dbReference type="OrthoDB" id="9783944at2"/>
<accession>A0A5C0SEJ2</accession>
<dbReference type="AlphaFoldDB" id="A0A5C0SEJ2"/>
<evidence type="ECO:0000313" key="4">
    <source>
        <dbReference type="Proteomes" id="UP000324646"/>
    </source>
</evidence>
<dbReference type="CDD" id="cd00118">
    <property type="entry name" value="LysM"/>
    <property type="match status" value="1"/>
</dbReference>
<dbReference type="Gene3D" id="3.10.350.10">
    <property type="entry name" value="LysM domain"/>
    <property type="match status" value="1"/>
</dbReference>
<dbReference type="EMBL" id="CP042243">
    <property type="protein sequence ID" value="QEK12853.1"/>
    <property type="molecule type" value="Genomic_DNA"/>
</dbReference>
<reference evidence="3 4" key="1">
    <citation type="submission" date="2019-07" db="EMBL/GenBank/DDBJ databases">
        <title>Complete genome of Crassaminicella thermophila SY095.</title>
        <authorList>
            <person name="Li X."/>
        </authorList>
    </citation>
    <scope>NUCLEOTIDE SEQUENCE [LARGE SCALE GENOMIC DNA]</scope>
    <source>
        <strain evidence="3 4">SY095</strain>
    </source>
</reference>
<sequence>MKKFLIGGAIAILLSTANPLNVQAASQVHTVLPGDTLWKIAQKYEVGLSELIDQNKQLQNPNIIYPGMKIMIPDMEAGRIFEKEVIRLVNIEREKVGVKPLKENWQLSRVARYKSKDMKEQGYFSHTSPIYGSPFEMIKNFGIKYSYAGENIAKGQRSPQEVVHSWMNSSGHRRNILNPNYTEIGVGFAKDERGTTYWTQMFIKPRNW</sequence>
<dbReference type="InterPro" id="IPR036779">
    <property type="entry name" value="LysM_dom_sf"/>
</dbReference>
<evidence type="ECO:0000256" key="1">
    <source>
        <dbReference type="SAM" id="SignalP"/>
    </source>
</evidence>
<protein>
    <submittedName>
        <fullName evidence="3">SafA/ExsA family spore coat assembly protein</fullName>
    </submittedName>
</protein>
<dbReference type="InterPro" id="IPR014258">
    <property type="entry name" value="CAP_domain_YkwD-like"/>
</dbReference>
<dbReference type="SUPFAM" id="SSF55797">
    <property type="entry name" value="PR-1-like"/>
    <property type="match status" value="1"/>
</dbReference>
<dbReference type="Proteomes" id="UP000324646">
    <property type="component" value="Chromosome"/>
</dbReference>
<feature type="signal peptide" evidence="1">
    <location>
        <begin position="1"/>
        <end position="24"/>
    </location>
</feature>
<dbReference type="NCBIfam" id="TIGR02899">
    <property type="entry name" value="spore_safA"/>
    <property type="match status" value="1"/>
</dbReference>
<dbReference type="InterPro" id="IPR014248">
    <property type="entry name" value="Spore_coat_assembly_SafA"/>
</dbReference>
<dbReference type="InterPro" id="IPR014044">
    <property type="entry name" value="CAP_dom"/>
</dbReference>
<name>A0A5C0SEJ2_CRATE</name>
<feature type="chain" id="PRO_5022708657" evidence="1">
    <location>
        <begin position="25"/>
        <end position="208"/>
    </location>
</feature>
<evidence type="ECO:0000313" key="3">
    <source>
        <dbReference type="EMBL" id="QEK12853.1"/>
    </source>
</evidence>
<dbReference type="SUPFAM" id="SSF54106">
    <property type="entry name" value="LysM domain"/>
    <property type="match status" value="1"/>
</dbReference>
<dbReference type="CDD" id="cd05379">
    <property type="entry name" value="CAP_bacterial"/>
    <property type="match status" value="1"/>
</dbReference>
<dbReference type="SMART" id="SM00257">
    <property type="entry name" value="LysM"/>
    <property type="match status" value="1"/>
</dbReference>
<dbReference type="PANTHER" id="PTHR31157">
    <property type="entry name" value="SCP DOMAIN-CONTAINING PROTEIN"/>
    <property type="match status" value="1"/>
</dbReference>
<dbReference type="InterPro" id="IPR035940">
    <property type="entry name" value="CAP_sf"/>
</dbReference>
<evidence type="ECO:0000259" key="2">
    <source>
        <dbReference type="PROSITE" id="PS51782"/>
    </source>
</evidence>
<feature type="domain" description="LysM" evidence="2">
    <location>
        <begin position="27"/>
        <end position="72"/>
    </location>
</feature>
<dbReference type="PROSITE" id="PS51782">
    <property type="entry name" value="LYSM"/>
    <property type="match status" value="1"/>
</dbReference>
<proteinExistence type="predicted"/>
<dbReference type="RefSeq" id="WP_148809989.1">
    <property type="nucleotide sequence ID" value="NZ_CP042243.1"/>
</dbReference>